<gene>
    <name evidence="2" type="ORF">DICPUDRAFT_154718</name>
</gene>
<evidence type="ECO:0000313" key="2">
    <source>
        <dbReference type="EMBL" id="EGC33232.1"/>
    </source>
</evidence>
<sequence>MDTNNNNTNNNRGEFSFDDDLFKWTGKGGLKKRIPGKADRVGNILWKLADSNNYIYHFEIEYLVDKIKKKEKISTPIGEEILNRTVKILNEISSIKNRPFTCMIIDAGLLGSIQNMKTLSKNNYFFIISVASNRTGDVFQQFINQNKRKTNFEVGEIKYGQNGQCTAIAWQCKKNKTFYVLTNIPEPILKEKENELKRVSNSKAKKNQYEKKFITTPRVIWLYNNCHNYVDSSKMVINPQRNNQRARTYQRVVFNDCFYILLYNCWVSVNLFLTPNAKPLLFREFLLYICNSQLFSSPPRVSRNSIHCPKLISDRAC</sequence>
<dbReference type="VEuPathDB" id="AmoebaDB:DICPUDRAFT_154718"/>
<evidence type="ECO:0000259" key="1">
    <source>
        <dbReference type="Pfam" id="PF13843"/>
    </source>
</evidence>
<dbReference type="OrthoDB" id="5876240at2759"/>
<dbReference type="KEGG" id="dpp:DICPUDRAFT_154718"/>
<dbReference type="EMBL" id="GL871151">
    <property type="protein sequence ID" value="EGC33232.1"/>
    <property type="molecule type" value="Genomic_DNA"/>
</dbReference>
<dbReference type="InParanoid" id="F0ZS31"/>
<dbReference type="GeneID" id="10504580"/>
<feature type="domain" description="PiggyBac transposable element-derived protein" evidence="1">
    <location>
        <begin position="14"/>
        <end position="266"/>
    </location>
</feature>
<evidence type="ECO:0000313" key="3">
    <source>
        <dbReference type="Proteomes" id="UP000001064"/>
    </source>
</evidence>
<dbReference type="InterPro" id="IPR029526">
    <property type="entry name" value="PGBD"/>
</dbReference>
<dbReference type="OMA" id="TCEYKIC"/>
<dbReference type="Proteomes" id="UP000001064">
    <property type="component" value="Unassembled WGS sequence"/>
</dbReference>
<dbReference type="RefSeq" id="XP_003290225.1">
    <property type="nucleotide sequence ID" value="XM_003290177.1"/>
</dbReference>
<reference evidence="3" key="1">
    <citation type="journal article" date="2011" name="Genome Biol.">
        <title>Comparative genomics of the social amoebae Dictyostelium discoideum and Dictyostelium purpureum.</title>
        <authorList>
            <consortium name="US DOE Joint Genome Institute (JGI-PGF)"/>
            <person name="Sucgang R."/>
            <person name="Kuo A."/>
            <person name="Tian X."/>
            <person name="Salerno W."/>
            <person name="Parikh A."/>
            <person name="Feasley C.L."/>
            <person name="Dalin E."/>
            <person name="Tu H."/>
            <person name="Huang E."/>
            <person name="Barry K."/>
            <person name="Lindquist E."/>
            <person name="Shapiro H."/>
            <person name="Bruce D."/>
            <person name="Schmutz J."/>
            <person name="Salamov A."/>
            <person name="Fey P."/>
            <person name="Gaudet P."/>
            <person name="Anjard C."/>
            <person name="Babu M.M."/>
            <person name="Basu S."/>
            <person name="Bushmanova Y."/>
            <person name="van der Wel H."/>
            <person name="Katoh-Kurasawa M."/>
            <person name="Dinh C."/>
            <person name="Coutinho P.M."/>
            <person name="Saito T."/>
            <person name="Elias M."/>
            <person name="Schaap P."/>
            <person name="Kay R.R."/>
            <person name="Henrissat B."/>
            <person name="Eichinger L."/>
            <person name="Rivero F."/>
            <person name="Putnam N.H."/>
            <person name="West C.M."/>
            <person name="Loomis W.F."/>
            <person name="Chisholm R.L."/>
            <person name="Shaulsky G."/>
            <person name="Strassmann J.E."/>
            <person name="Queller D.C."/>
            <person name="Kuspa A."/>
            <person name="Grigoriev I.V."/>
        </authorList>
    </citation>
    <scope>NUCLEOTIDE SEQUENCE [LARGE SCALE GENOMIC DNA]</scope>
    <source>
        <strain evidence="3">QSDP1</strain>
    </source>
</reference>
<dbReference type="Pfam" id="PF13843">
    <property type="entry name" value="DDE_Tnp_1_7"/>
    <property type="match status" value="1"/>
</dbReference>
<proteinExistence type="predicted"/>
<keyword evidence="3" id="KW-1185">Reference proteome</keyword>
<protein>
    <recommendedName>
        <fullName evidence="1">PiggyBac transposable element-derived protein domain-containing protein</fullName>
    </recommendedName>
</protein>
<organism evidence="2 3">
    <name type="scientific">Dictyostelium purpureum</name>
    <name type="common">Slime mold</name>
    <dbReference type="NCBI Taxonomy" id="5786"/>
    <lineage>
        <taxon>Eukaryota</taxon>
        <taxon>Amoebozoa</taxon>
        <taxon>Evosea</taxon>
        <taxon>Eumycetozoa</taxon>
        <taxon>Dictyostelia</taxon>
        <taxon>Dictyosteliales</taxon>
        <taxon>Dictyosteliaceae</taxon>
        <taxon>Dictyostelium</taxon>
    </lineage>
</organism>
<accession>F0ZS31</accession>
<dbReference type="AlphaFoldDB" id="F0ZS31"/>
<name>F0ZS31_DICPU</name>